<dbReference type="SUPFAM" id="SSF53639">
    <property type="entry name" value="AraD/HMP-PK domain-like"/>
    <property type="match status" value="1"/>
</dbReference>
<feature type="compositionally biased region" description="Basic and acidic residues" evidence="2">
    <location>
        <begin position="945"/>
        <end position="955"/>
    </location>
</feature>
<feature type="region of interest" description="Disordered" evidence="2">
    <location>
        <begin position="746"/>
        <end position="768"/>
    </location>
</feature>
<sequence length="3362" mass="382857">MSEAGPQVNGPTSPTGKFIDGIDPDDPEYIKNLQRPAEVKEDLQQMENRSRVSLVLNSQAFKEELEQVVEEQLRSGPYPASLLALQQITDLLLPHSRGSLSSLARASAVIPINDLRGVESLGFAKGEKLLRCKLAALYRIIDLCGWSHGIYNHISARVSPEHEHFLLNPFGVMYSEITASSLIKVDVRGDIVEPGSTQFGVNRAGFTLHSAIHQARPDIKCIVHLHTPAAVAVSAMKCGLLPMSQEALICGKVSYHDYTGIFIDPEEREKLARNLGVHNKVMVLRNHGLVACGETIEEAFHFTFNVMAACEAQVSAIPAGLDNIVIPSEEAREQAYKVANQGGGGVEVTGRKWRTGELEFEALMRTLDNSGYRTGYVYKMPVVKQEKKDRSNSDVEIPPASSSFTYVFDGDYEHSKYSSPIKAAMERQKKAYKAGWLTTPNAYKKTEVEEIGTTTPKKITKWVPEGDSPNRPGGTPIKLEHPNQFAPQGENPREFKQKQKSIKKDYYEEKVTAGPQSKILEGISWDEAQRAKDGQLSGAGDQLIVVGAASKGIIQRDHQHNAVVYRQYYAANPFENMTEAEIEQYQAEVQRRERGEPEEPTPEPSNIEPTSQQPPEVEQPRAAEPPREVERPKEAQRDTEVRRSRPQEDSNQLLEGSRSSSSYQEPQAPKEDKLLGQLADKVVQTVISDALSVARRGKGQQTLTGTEPLQQHLHEMGGRISYDKTCKARCSSPVLEDSYVRLHEMRNSHGASRSWSDQSSDSGKNSQEMCEDAAGAATEEVGWCEAGASNPEDYITLQLDPIQLYHGQSEGGSIKVKFTIQSTVRRRFRADYNRGGLIEGIYASVSEPIIDHIDADCGSGSSVGGPELTVGNSLCVDQLRFITRKRGKQKLFEPVNPEELRSEVTGALLELDPFEQNVSALKQYSQKQSVGHEKTPIIMEAGGGDQRRKGHEAPKAENNQGENNSKSSRTVQTVSSSCSSDFSSQAVDSSSLNLTLSSYKNISQELEENDLMFADEGWDDDVLQQAVQRTIVKESIPQPGRSTTSKYRNRHSQKRTLKRKIKIIGPPLSPVKEETHEINMEKMRAIREELNDSFDQLLSTVGNMNSPNGPLNLKDFIGAAPIACQEEYDTQSVEWNCREETEVEHTLLLHEQCNSGLTDLKQKPFVGKSSQLIGKVDSKMSSGNEELENVGKLNSNLETEFNNIHNVGLFEEQSLPEERISDIADTLLDDFGISKEYQGKTESKVENSSKEAFGAMKTNDLINIERSLKEVEPVLPSENLISNLKSSHLENKGTFLDEVVSHFPKENLSVDESIDHLERKETLIDQIIGGIEKKETLIDDVSTNHLEKKETLIDDVSTNHLEKKETLIDDVRSNHLKKKETLIDDVSTNHLEKKETLFDDIKYIQSKLMRGKLAHTKISHLDEGPIQTSSPKLGRSLPSKGSPFKDYPKKLGKSEETLLDIMPLNYHSAKAVAKSQEELEEIKEDIYLKKSLSRTVSLGPHHKKKKTSSMSAKRNARSKETIIDDVITGSSPKEKMSPSQFVLDRFNLMLHNDMMALTGSRSVFRAPPVVAYPITSISMPPLPDTTDVPSISDTESHQRAQRSNNPPRAVGNNPRPKSNPPLKQGRSRHSSQDGPDGAAGDGLTKRRWTPKQKRDRRKPSQGSEGDCDREDETSQRGHERETIPEEILRRNRKHERDADNRYSDERGKDEDETERRKEYRLGKDSQARKSADEENVITRSDDGDKDQQFFKNRREKDHREYVRKNYVEEEHYRSDERSERQTEKGRESRPYDKKERYERRQDDGESDRKRRDKRPSEKIDSLQDERLDRDDRASRNDERSDRGDRGSKRRDEERSDRRRRNENVDQRDLTEDKNYSRREGAREDLPDRRRGGSLERSDKRQSQEKSERKERSNQEEDWEEVTGERINEEKSYRRQGERDNRSRGHARSLEIKSDAEGADRATKKERKGRASYNSDWRDQIPLEETFIQLEEDCIPKVRRPASESKGKVYVKQRENHDVIRSSNEQKHPPEQSIRDQRHDVKEVKPHIQVTDDSFIGHDTIKRRNEPEVESVRNDPVKYRANRNDRGKNEDDDKMADDSVGRRGSGDRSRKSDVERKNYDRDRTHSDRSLHLSNIEILKEKQESEEALVKNKLTEKDDAPYHQVRQGERRRRKENRDEHDDSRVSGRLEKKADKEAEREDKREHYSERRKDQRRLRDEESLRLTERDEEQFSPSLSNKGKDLEQYSPSHVHKQTPSDSFIRKAAEKDPLLDELKMSLSVRKRGLGKRSQSESGMPKDKVQEKQRASEGYKLPSEEAAFQRIEHSSTKAEDAASHLKQSESSSSTEELPPIPPRELLFSDVPLGVDTVELNKVESDGVGDAKIRHNTSKRQSKQPLPDYNEARSYSPEKGKSEIRDSVSSHTKYAKENEEEDFESKNQKNVSKHKSRSYEKTEEYPEYRVKDERKGPSKINQEKVADEMEYNDNNDKEKPERRATSKTERIILNKSEDHPDLTRRPQRMEPTSRSDEDIPVDKKEKPERRERREGPMSKGRSYDKNENYPDHKREMRRESPPRSLENAPADYRSHEREHQTKLEIKERRDVPKPRERISKNEDQSEYKRKEEKGTDGRRNSDLLREPKTFEIPELRVEKRGEKRELEPYLYARGRRSGRIPKRLDISREDTPNEESENEVQKLDLDTLIPDNPIELTMDDNNNNSSSGAREEETPTPAKKSIFNLFSCVGGKSSEGFKKKSKSKNPSNAYYDEGEKRKIKKLTNKEKEKEEKTKLYFHETEGPVIPDDNIESNEDEFKLTAPELPMVSHLESEPRGRRYQKKLNPPETSKSILIEPSEVSDILGADFEEDVDELPLGTFKRWHDDRVEEPKLSSFMSEKRAENKFNSFRSFGRRPLRLNEVPLKNQRDVQEDDHLEDEDKSEDFSIDYSFMTDDVDGALDSVNTDSSIVKNEPIKLIGGCPDPSAYMNDSAEENFFSPAPETNIKKSKSSFLSSKASTERPDAQISYGKRASEIYQDFQIKSKDLRSLQNVDKVDVENAPTQPLLISVDLNDMDGGQPLLQASAQETLLEAEHAQSIEITLEPPTPETTLDDILLVHYDNDPLKHNAGKPGELINSDDLQFPSPPDELDLSYNHPAYLLNTSAPAHFDVDKLEQHVHKNTLEPNYDPLGELDDSYFFNNSFDPSFESPDMLYRRKHRTVSFDERLTLGNHLQVDDHRPSGSSLIAEPITRPRSSSTTSNPLTHEPWRVKAYNKHSRSLSVSDMIHGRGGSRPRKSQSIGEIFNSTVASSVARRRARTLASSDITSRMYQPRQRSRSRALLGDASFGSVAPIRQRSFSGFDHATSAGSVGNAIFF</sequence>
<feature type="compositionally biased region" description="Basic and acidic residues" evidence="2">
    <location>
        <begin position="2136"/>
        <end position="2159"/>
    </location>
</feature>
<feature type="region of interest" description="Disordered" evidence="2">
    <location>
        <begin position="1"/>
        <end position="26"/>
    </location>
</feature>
<feature type="region of interest" description="Disordered" evidence="2">
    <location>
        <begin position="1574"/>
        <end position="1974"/>
    </location>
</feature>
<dbReference type="GO" id="GO:0005856">
    <property type="term" value="C:cytoskeleton"/>
    <property type="evidence" value="ECO:0007669"/>
    <property type="project" value="TreeGrafter"/>
</dbReference>
<feature type="compositionally biased region" description="Basic and acidic residues" evidence="2">
    <location>
        <begin position="2000"/>
        <end position="2045"/>
    </location>
</feature>
<feature type="region of interest" description="Disordered" evidence="2">
    <location>
        <begin position="1996"/>
        <end position="2355"/>
    </location>
</feature>
<dbReference type="EMBL" id="CAXITT010000332">
    <property type="protein sequence ID" value="CAL1539221.1"/>
    <property type="molecule type" value="Genomic_DNA"/>
</dbReference>
<feature type="compositionally biased region" description="Basic and acidic residues" evidence="2">
    <location>
        <begin position="2319"/>
        <end position="2336"/>
    </location>
</feature>
<keyword evidence="5" id="KW-1185">Reference proteome</keyword>
<feature type="compositionally biased region" description="Basic and acidic residues" evidence="2">
    <location>
        <begin position="2293"/>
        <end position="2306"/>
    </location>
</feature>
<evidence type="ECO:0000259" key="3">
    <source>
        <dbReference type="SMART" id="SM01007"/>
    </source>
</evidence>
<dbReference type="Gene3D" id="3.40.225.10">
    <property type="entry name" value="Class II aldolase/adducin N-terminal domain"/>
    <property type="match status" value="1"/>
</dbReference>
<feature type="compositionally biased region" description="Basic and acidic residues" evidence="2">
    <location>
        <begin position="1672"/>
        <end position="1732"/>
    </location>
</feature>
<feature type="region of interest" description="Disordered" evidence="2">
    <location>
        <begin position="2368"/>
        <end position="2839"/>
    </location>
</feature>
<feature type="compositionally biased region" description="Polar residues" evidence="2">
    <location>
        <begin position="649"/>
        <end position="665"/>
    </location>
</feature>
<feature type="compositionally biased region" description="Polar residues" evidence="2">
    <location>
        <begin position="2707"/>
        <end position="2716"/>
    </location>
</feature>
<reference evidence="4 5" key="1">
    <citation type="submission" date="2024-04" db="EMBL/GenBank/DDBJ databases">
        <authorList>
            <consortium name="Genoscope - CEA"/>
            <person name="William W."/>
        </authorList>
    </citation>
    <scope>NUCLEOTIDE SEQUENCE [LARGE SCALE GENOMIC DNA]</scope>
</reference>
<dbReference type="FunFam" id="3.40.225.10:FF:000013">
    <property type="entry name" value="Class II aldolase"/>
    <property type="match status" value="1"/>
</dbReference>
<feature type="compositionally biased region" description="Low complexity" evidence="2">
    <location>
        <begin position="965"/>
        <end position="985"/>
    </location>
</feature>
<dbReference type="InterPro" id="IPR036409">
    <property type="entry name" value="Aldolase_II/adducin_N_sf"/>
</dbReference>
<dbReference type="Pfam" id="PF00596">
    <property type="entry name" value="Aldolase_II"/>
    <property type="match status" value="1"/>
</dbReference>
<accession>A0AAV2I019</accession>
<feature type="compositionally biased region" description="Basic and acidic residues" evidence="2">
    <location>
        <begin position="1739"/>
        <end position="1914"/>
    </location>
</feature>
<dbReference type="GO" id="GO:0051015">
    <property type="term" value="F:actin filament binding"/>
    <property type="evidence" value="ECO:0007669"/>
    <property type="project" value="TreeGrafter"/>
</dbReference>
<feature type="compositionally biased region" description="Basic and acidic residues" evidence="2">
    <location>
        <begin position="2404"/>
        <end position="2416"/>
    </location>
</feature>
<feature type="compositionally biased region" description="Basic and acidic residues" evidence="2">
    <location>
        <begin position="618"/>
        <end position="648"/>
    </location>
</feature>
<comment type="similarity">
    <text evidence="1">Belongs to the aldolase class II family. Adducin subfamily.</text>
</comment>
<feature type="domain" description="Class II aldolase/adducin N-terminal" evidence="3">
    <location>
        <begin position="132"/>
        <end position="314"/>
    </location>
</feature>
<protein>
    <recommendedName>
        <fullName evidence="3">Class II aldolase/adducin N-terminal domain-containing protein</fullName>
    </recommendedName>
</protein>
<feature type="region of interest" description="Disordered" evidence="2">
    <location>
        <begin position="940"/>
        <end position="985"/>
    </location>
</feature>
<feature type="compositionally biased region" description="Acidic residues" evidence="2">
    <location>
        <begin position="2918"/>
        <end position="2930"/>
    </location>
</feature>
<feature type="region of interest" description="Disordered" evidence="2">
    <location>
        <begin position="482"/>
        <end position="501"/>
    </location>
</feature>
<feature type="compositionally biased region" description="Basic and acidic residues" evidence="2">
    <location>
        <begin position="2054"/>
        <end position="2129"/>
    </location>
</feature>
<feature type="compositionally biased region" description="Basic and acidic residues" evidence="2">
    <location>
        <begin position="2445"/>
        <end position="2475"/>
    </location>
</feature>
<feature type="compositionally biased region" description="Basic and acidic residues" evidence="2">
    <location>
        <begin position="2670"/>
        <end position="2679"/>
    </location>
</feature>
<dbReference type="Proteomes" id="UP001497497">
    <property type="component" value="Unassembled WGS sequence"/>
</dbReference>
<feature type="region of interest" description="Disordered" evidence="2">
    <location>
        <begin position="2907"/>
        <end position="2930"/>
    </location>
</feature>
<dbReference type="PANTHER" id="PTHR10672:SF3">
    <property type="entry name" value="PROTEIN HU-LI TAI SHAO"/>
    <property type="match status" value="1"/>
</dbReference>
<feature type="compositionally biased region" description="Basic and acidic residues" evidence="2">
    <location>
        <begin position="2771"/>
        <end position="2789"/>
    </location>
</feature>
<dbReference type="GO" id="GO:0005886">
    <property type="term" value="C:plasma membrane"/>
    <property type="evidence" value="ECO:0007669"/>
    <property type="project" value="UniProtKB-SubCell"/>
</dbReference>
<feature type="region of interest" description="Disordered" evidence="2">
    <location>
        <begin position="1422"/>
        <end position="1449"/>
    </location>
</feature>
<dbReference type="SMART" id="SM01007">
    <property type="entry name" value="Aldolase_II"/>
    <property type="match status" value="1"/>
</dbReference>
<feature type="compositionally biased region" description="Low complexity" evidence="2">
    <location>
        <begin position="2337"/>
        <end position="2346"/>
    </location>
</feature>
<dbReference type="PANTHER" id="PTHR10672">
    <property type="entry name" value="ADDUCIN"/>
    <property type="match status" value="1"/>
</dbReference>
<feature type="compositionally biased region" description="Basic and acidic residues" evidence="2">
    <location>
        <begin position="2580"/>
        <end position="2655"/>
    </location>
</feature>
<feature type="compositionally biased region" description="Low complexity" evidence="2">
    <location>
        <begin position="752"/>
        <end position="766"/>
    </location>
</feature>
<dbReference type="NCBIfam" id="NF005451">
    <property type="entry name" value="PRK07044.1"/>
    <property type="match status" value="1"/>
</dbReference>
<gene>
    <name evidence="4" type="ORF">GSLYS_00013040001</name>
</gene>
<evidence type="ECO:0000313" key="4">
    <source>
        <dbReference type="EMBL" id="CAL1539221.1"/>
    </source>
</evidence>
<feature type="compositionally biased region" description="Basic and acidic residues" evidence="2">
    <location>
        <begin position="2173"/>
        <end position="2224"/>
    </location>
</feature>
<evidence type="ECO:0000256" key="2">
    <source>
        <dbReference type="SAM" id="MobiDB-lite"/>
    </source>
</evidence>
<evidence type="ECO:0000256" key="1">
    <source>
        <dbReference type="ARBA" id="ARBA00006274"/>
    </source>
</evidence>
<feature type="compositionally biased region" description="Basic and acidic residues" evidence="2">
    <location>
        <begin position="491"/>
        <end position="501"/>
    </location>
</feature>
<feature type="compositionally biased region" description="Basic and acidic residues" evidence="2">
    <location>
        <begin position="1922"/>
        <end position="1962"/>
    </location>
</feature>
<feature type="compositionally biased region" description="Basic and acidic residues" evidence="2">
    <location>
        <begin position="2482"/>
        <end position="2569"/>
    </location>
</feature>
<feature type="region of interest" description="Disordered" evidence="2">
    <location>
        <begin position="1497"/>
        <end position="1517"/>
    </location>
</feature>
<proteinExistence type="inferred from homology"/>
<feature type="compositionally biased region" description="Basic and acidic residues" evidence="2">
    <location>
        <begin position="2258"/>
        <end position="2273"/>
    </location>
</feature>
<feature type="region of interest" description="Disordered" evidence="2">
    <location>
        <begin position="3220"/>
        <end position="3288"/>
    </location>
</feature>
<name>A0AAV2I019_LYMST</name>
<feature type="compositionally biased region" description="Basic residues" evidence="2">
    <location>
        <begin position="1645"/>
        <end position="1659"/>
    </location>
</feature>
<evidence type="ECO:0000313" key="5">
    <source>
        <dbReference type="Proteomes" id="UP001497497"/>
    </source>
</evidence>
<dbReference type="InterPro" id="IPR051017">
    <property type="entry name" value="Aldolase-II_Adducin_sf"/>
</dbReference>
<organism evidence="4 5">
    <name type="scientific">Lymnaea stagnalis</name>
    <name type="common">Great pond snail</name>
    <name type="synonym">Helix stagnalis</name>
    <dbReference type="NCBI Taxonomy" id="6523"/>
    <lineage>
        <taxon>Eukaryota</taxon>
        <taxon>Metazoa</taxon>
        <taxon>Spiralia</taxon>
        <taxon>Lophotrochozoa</taxon>
        <taxon>Mollusca</taxon>
        <taxon>Gastropoda</taxon>
        <taxon>Heterobranchia</taxon>
        <taxon>Euthyneura</taxon>
        <taxon>Panpulmonata</taxon>
        <taxon>Hygrophila</taxon>
        <taxon>Lymnaeoidea</taxon>
        <taxon>Lymnaeidae</taxon>
        <taxon>Lymnaea</taxon>
    </lineage>
</organism>
<feature type="region of interest" description="Disordered" evidence="2">
    <location>
        <begin position="587"/>
        <end position="669"/>
    </location>
</feature>
<dbReference type="GO" id="GO:0014069">
    <property type="term" value="C:postsynaptic density"/>
    <property type="evidence" value="ECO:0007669"/>
    <property type="project" value="TreeGrafter"/>
</dbReference>
<feature type="compositionally biased region" description="Low complexity" evidence="2">
    <location>
        <begin position="3238"/>
        <end position="3250"/>
    </location>
</feature>
<dbReference type="InterPro" id="IPR001303">
    <property type="entry name" value="Aldolase_II/adducin_N"/>
</dbReference>
<feature type="compositionally biased region" description="Basic and acidic residues" evidence="2">
    <location>
        <begin position="2368"/>
        <end position="2381"/>
    </location>
</feature>
<comment type="caution">
    <text evidence="4">The sequence shown here is derived from an EMBL/GenBank/DDBJ whole genome shotgun (WGS) entry which is preliminary data.</text>
</comment>